<evidence type="ECO:0000313" key="3">
    <source>
        <dbReference type="Proteomes" id="UP001596512"/>
    </source>
</evidence>
<keyword evidence="1" id="KW-0732">Signal</keyword>
<dbReference type="InterPro" id="IPR050490">
    <property type="entry name" value="Bact_solute-bd_prot1"/>
</dbReference>
<feature type="chain" id="PRO_5046714707" evidence="1">
    <location>
        <begin position="22"/>
        <end position="435"/>
    </location>
</feature>
<dbReference type="SUPFAM" id="SSF53850">
    <property type="entry name" value="Periplasmic binding protein-like II"/>
    <property type="match status" value="1"/>
</dbReference>
<dbReference type="Pfam" id="PF13416">
    <property type="entry name" value="SBP_bac_8"/>
    <property type="match status" value="1"/>
</dbReference>
<dbReference type="Proteomes" id="UP001596512">
    <property type="component" value="Unassembled WGS sequence"/>
</dbReference>
<dbReference type="Gene3D" id="3.40.190.10">
    <property type="entry name" value="Periplasmic binding protein-like II"/>
    <property type="match status" value="2"/>
</dbReference>
<gene>
    <name evidence="2" type="ORF">ACFQV2_21840</name>
</gene>
<evidence type="ECO:0000256" key="1">
    <source>
        <dbReference type="SAM" id="SignalP"/>
    </source>
</evidence>
<sequence>MNRRSLALAALGLAATLAVSACGSSDSADPGKDKGSKEFTYWSMWTENEPQAKVLKAAIDSFTKDTGIAVNVQWHGRDVLKKLTPTLRGTAAADLVDQSINQLGNGLSATGQSADLASVYDLEVPGEGKKVGAVIPERYHQFLKGADGKFFMVPYEITGEGVWFNAAAHPQFATEPPKTWEDFVADLDELKKSGVAPFALDADNPGAATYWPVLTLIRAVGPEGVRKLAGDKTGAPWDDPKVADAAAKLEALVKGGYFAEGYNASKHPAQQNAWAQGKAALILQGSWVPSESKTYVAPGFEFNSFQLPTINGGTDAVGVNFIGFGVPKSAEHGDAASKFIAYFLNKSRLEGIATQADNITPRDDIPAPKILESLQKAMAEKEVYPSQAGIGLLYGNWNSTVLQPNAQAFMQGRIGGAEYVQAMKTKTVEYWKTQG</sequence>
<dbReference type="PROSITE" id="PS51257">
    <property type="entry name" value="PROKAR_LIPOPROTEIN"/>
    <property type="match status" value="1"/>
</dbReference>
<protein>
    <submittedName>
        <fullName evidence="2">ABC transporter substrate-binding protein</fullName>
    </submittedName>
</protein>
<comment type="caution">
    <text evidence="2">The sequence shown here is derived from an EMBL/GenBank/DDBJ whole genome shotgun (WGS) entry which is preliminary data.</text>
</comment>
<feature type="signal peptide" evidence="1">
    <location>
        <begin position="1"/>
        <end position="21"/>
    </location>
</feature>
<accession>A0ABW2TTD9</accession>
<name>A0ABW2TTD9_9PSEU</name>
<dbReference type="PANTHER" id="PTHR43649">
    <property type="entry name" value="ARABINOSE-BINDING PROTEIN-RELATED"/>
    <property type="match status" value="1"/>
</dbReference>
<proteinExistence type="predicted"/>
<keyword evidence="3" id="KW-1185">Reference proteome</keyword>
<organism evidence="2 3">
    <name type="scientific">Actinokineospora soli</name>
    <dbReference type="NCBI Taxonomy" id="1048753"/>
    <lineage>
        <taxon>Bacteria</taxon>
        <taxon>Bacillati</taxon>
        <taxon>Actinomycetota</taxon>
        <taxon>Actinomycetes</taxon>
        <taxon>Pseudonocardiales</taxon>
        <taxon>Pseudonocardiaceae</taxon>
        <taxon>Actinokineospora</taxon>
    </lineage>
</organism>
<dbReference type="InterPro" id="IPR006059">
    <property type="entry name" value="SBP"/>
</dbReference>
<dbReference type="PANTHER" id="PTHR43649:SF12">
    <property type="entry name" value="DIACETYLCHITOBIOSE BINDING PROTEIN DASA"/>
    <property type="match status" value="1"/>
</dbReference>
<evidence type="ECO:0000313" key="2">
    <source>
        <dbReference type="EMBL" id="MFC7615738.1"/>
    </source>
</evidence>
<reference evidence="3" key="1">
    <citation type="journal article" date="2019" name="Int. J. Syst. Evol. Microbiol.">
        <title>The Global Catalogue of Microorganisms (GCM) 10K type strain sequencing project: providing services to taxonomists for standard genome sequencing and annotation.</title>
        <authorList>
            <consortium name="The Broad Institute Genomics Platform"/>
            <consortium name="The Broad Institute Genome Sequencing Center for Infectious Disease"/>
            <person name="Wu L."/>
            <person name="Ma J."/>
        </authorList>
    </citation>
    <scope>NUCLEOTIDE SEQUENCE [LARGE SCALE GENOMIC DNA]</scope>
    <source>
        <strain evidence="3">JCM 17695</strain>
    </source>
</reference>
<dbReference type="EMBL" id="JBHTEY010000004">
    <property type="protein sequence ID" value="MFC7615738.1"/>
    <property type="molecule type" value="Genomic_DNA"/>
</dbReference>